<dbReference type="EMBL" id="CP036279">
    <property type="protein sequence ID" value="QDU62199.1"/>
    <property type="molecule type" value="Genomic_DNA"/>
</dbReference>
<proteinExistence type="predicted"/>
<keyword evidence="3" id="KW-1185">Reference proteome</keyword>
<dbReference type="RefSeq" id="WP_145258783.1">
    <property type="nucleotide sequence ID" value="NZ_CP036279.1"/>
</dbReference>
<dbReference type="Pfam" id="PF20274">
    <property type="entry name" value="cREC_REC"/>
    <property type="match status" value="1"/>
</dbReference>
<organism evidence="2 3">
    <name type="scientific">Kolteria novifilia</name>
    <dbReference type="NCBI Taxonomy" id="2527975"/>
    <lineage>
        <taxon>Bacteria</taxon>
        <taxon>Pseudomonadati</taxon>
        <taxon>Planctomycetota</taxon>
        <taxon>Planctomycetia</taxon>
        <taxon>Kolteriales</taxon>
        <taxon>Kolteriaceae</taxon>
        <taxon>Kolteria</taxon>
    </lineage>
</organism>
<gene>
    <name evidence="2" type="ORF">Pan216_30660</name>
</gene>
<dbReference type="KEGG" id="knv:Pan216_30660"/>
<evidence type="ECO:0000313" key="2">
    <source>
        <dbReference type="EMBL" id="QDU62199.1"/>
    </source>
</evidence>
<reference evidence="2 3" key="1">
    <citation type="submission" date="2019-02" db="EMBL/GenBank/DDBJ databases">
        <title>Deep-cultivation of Planctomycetes and their phenomic and genomic characterization uncovers novel biology.</title>
        <authorList>
            <person name="Wiegand S."/>
            <person name="Jogler M."/>
            <person name="Boedeker C."/>
            <person name="Pinto D."/>
            <person name="Vollmers J."/>
            <person name="Rivas-Marin E."/>
            <person name="Kohn T."/>
            <person name="Peeters S.H."/>
            <person name="Heuer A."/>
            <person name="Rast P."/>
            <person name="Oberbeckmann S."/>
            <person name="Bunk B."/>
            <person name="Jeske O."/>
            <person name="Meyerdierks A."/>
            <person name="Storesund J.E."/>
            <person name="Kallscheuer N."/>
            <person name="Luecker S."/>
            <person name="Lage O.M."/>
            <person name="Pohl T."/>
            <person name="Merkel B.J."/>
            <person name="Hornburger P."/>
            <person name="Mueller R.-W."/>
            <person name="Bruemmer F."/>
            <person name="Labrenz M."/>
            <person name="Spormann A.M."/>
            <person name="Op den Camp H."/>
            <person name="Overmann J."/>
            <person name="Amann R."/>
            <person name="Jetten M.S.M."/>
            <person name="Mascher T."/>
            <person name="Medema M.H."/>
            <person name="Devos D.P."/>
            <person name="Kaster A.-K."/>
            <person name="Ovreas L."/>
            <person name="Rohde M."/>
            <person name="Galperin M.Y."/>
            <person name="Jogler C."/>
        </authorList>
    </citation>
    <scope>NUCLEOTIDE SEQUENCE [LARGE SCALE GENOMIC DNA]</scope>
    <source>
        <strain evidence="2 3">Pan216</strain>
    </source>
</reference>
<dbReference type="OrthoDB" id="5124760at2"/>
<dbReference type="AlphaFoldDB" id="A0A518B5G3"/>
<evidence type="ECO:0000259" key="1">
    <source>
        <dbReference type="Pfam" id="PF20274"/>
    </source>
</evidence>
<evidence type="ECO:0000313" key="3">
    <source>
        <dbReference type="Proteomes" id="UP000317093"/>
    </source>
</evidence>
<sequence>MKVWLDDLRTMPSSYDLHARTAQEAITALETGEVTEISLDYELGTTETGGTVAAWIEQAAQQGTLARLIWRLHTSSPLGRRRMNHSMTNADRYWDMREKTQE</sequence>
<protein>
    <recommendedName>
        <fullName evidence="1">Cyclic-phosphate processing Receiver domain-containing protein</fullName>
    </recommendedName>
</protein>
<dbReference type="InterPro" id="IPR046909">
    <property type="entry name" value="cREC_REC"/>
</dbReference>
<name>A0A518B5G3_9BACT</name>
<accession>A0A518B5G3</accession>
<dbReference type="Proteomes" id="UP000317093">
    <property type="component" value="Chromosome"/>
</dbReference>
<feature type="domain" description="Cyclic-phosphate processing Receiver" evidence="1">
    <location>
        <begin position="1"/>
        <end position="88"/>
    </location>
</feature>